<dbReference type="InterPro" id="IPR007648">
    <property type="entry name" value="ATPase_inhibitor_mt"/>
</dbReference>
<dbReference type="GO" id="GO:0005739">
    <property type="term" value="C:mitochondrion"/>
    <property type="evidence" value="ECO:0007669"/>
    <property type="project" value="UniProtKB-SubCell"/>
</dbReference>
<proteinExistence type="inferred from homology"/>
<dbReference type="AlphaFoldDB" id="A0ABD3Q4Z5"/>
<dbReference type="Proteomes" id="UP001516023">
    <property type="component" value="Unassembled WGS sequence"/>
</dbReference>
<evidence type="ECO:0000313" key="5">
    <source>
        <dbReference type="Proteomes" id="UP001516023"/>
    </source>
</evidence>
<dbReference type="Gene3D" id="1.20.5.500">
    <property type="entry name" value="Single helix bin"/>
    <property type="match status" value="1"/>
</dbReference>
<gene>
    <name evidence="4" type="ORF">HJC23_006370</name>
</gene>
<dbReference type="Pfam" id="PF04568">
    <property type="entry name" value="IATP"/>
    <property type="match status" value="1"/>
</dbReference>
<keyword evidence="3" id="KW-0496">Mitochondrion</keyword>
<dbReference type="EMBL" id="JABMIG020000075">
    <property type="protein sequence ID" value="KAL3795049.1"/>
    <property type="molecule type" value="Genomic_DNA"/>
</dbReference>
<protein>
    <submittedName>
        <fullName evidence="4">Uncharacterized protein</fullName>
    </submittedName>
</protein>
<sequence>MISAIRIASTHAARVNAPKAIGATRSLAIGDAFGKKEKVEEDRYIRAREKQIAESRHRAAEAEAHAAELAAADKAKIAAKNAAMHEIADLLAKTGDVVSEGDLPFFTCDQSY</sequence>
<comment type="similarity">
    <text evidence="2">Belongs to the ATPase inhibitor family.</text>
</comment>
<name>A0ABD3Q4Z5_9STRA</name>
<comment type="caution">
    <text evidence="4">The sequence shown here is derived from an EMBL/GenBank/DDBJ whole genome shotgun (WGS) entry which is preliminary data.</text>
</comment>
<accession>A0ABD3Q4Z5</accession>
<organism evidence="4 5">
    <name type="scientific">Cyclotella cryptica</name>
    <dbReference type="NCBI Taxonomy" id="29204"/>
    <lineage>
        <taxon>Eukaryota</taxon>
        <taxon>Sar</taxon>
        <taxon>Stramenopiles</taxon>
        <taxon>Ochrophyta</taxon>
        <taxon>Bacillariophyta</taxon>
        <taxon>Coscinodiscophyceae</taxon>
        <taxon>Thalassiosirophycidae</taxon>
        <taxon>Stephanodiscales</taxon>
        <taxon>Stephanodiscaceae</taxon>
        <taxon>Cyclotella</taxon>
    </lineage>
</organism>
<evidence type="ECO:0000256" key="2">
    <source>
        <dbReference type="ARBA" id="ARBA00010901"/>
    </source>
</evidence>
<evidence type="ECO:0000256" key="3">
    <source>
        <dbReference type="ARBA" id="ARBA00023128"/>
    </source>
</evidence>
<reference evidence="4 5" key="1">
    <citation type="journal article" date="2020" name="G3 (Bethesda)">
        <title>Improved Reference Genome for Cyclotella cryptica CCMP332, a Model for Cell Wall Morphogenesis, Salinity Adaptation, and Lipid Production in Diatoms (Bacillariophyta).</title>
        <authorList>
            <person name="Roberts W.R."/>
            <person name="Downey K.M."/>
            <person name="Ruck E.C."/>
            <person name="Traller J.C."/>
            <person name="Alverson A.J."/>
        </authorList>
    </citation>
    <scope>NUCLEOTIDE SEQUENCE [LARGE SCALE GENOMIC DNA]</scope>
    <source>
        <strain evidence="4 5">CCMP332</strain>
    </source>
</reference>
<evidence type="ECO:0000256" key="1">
    <source>
        <dbReference type="ARBA" id="ARBA00004173"/>
    </source>
</evidence>
<evidence type="ECO:0000313" key="4">
    <source>
        <dbReference type="EMBL" id="KAL3795049.1"/>
    </source>
</evidence>
<keyword evidence="5" id="KW-1185">Reference proteome</keyword>
<comment type="subcellular location">
    <subcellularLocation>
        <location evidence="1">Mitochondrion</location>
    </subcellularLocation>
</comment>